<dbReference type="AlphaFoldDB" id="I9URS3"/>
<dbReference type="Proteomes" id="UP000003566">
    <property type="component" value="Unassembled WGS sequence"/>
</dbReference>
<accession>I9URS3</accession>
<dbReference type="HOGENOM" id="CLU_911086_0_0_10"/>
<dbReference type="EMBL" id="AGXE01000017">
    <property type="protein sequence ID" value="EIY85258.1"/>
    <property type="molecule type" value="Genomic_DNA"/>
</dbReference>
<proteinExistence type="predicted"/>
<name>I9URS3_9BACE</name>
<sequence length="305" mass="34820">MRLFDRLDIEIEGYHNKTTNLLSNLDVSRTTGDTRVYRNVGTILNKGIEVTITSHNFRPKKDGDFSWLTDLNLAHNSNKLLELYNGIQKNMGETVWKEGYDIHTYNLVRWAGVDPRDGAPLWYDAKGNITRVYSTENRVPYKNSTPVLAGGLTNTLTYKDFSLRFMFNYSIGGYGFTSFGRASNSDGLNIMTENQSIDQLNRWQKPGDLALNPKPIWGVSTQSVMNSTRYLYNKTLVRLQNLVFSYRIPRAILHSTGLKDCSISLIGDNLWVWTPYSGKDHNSYKTCMSGYPMERYFSIALNIGL</sequence>
<organism evidence="1 2">
    <name type="scientific">Bacteroides xylanisolvens CL03T12C04</name>
    <dbReference type="NCBI Taxonomy" id="997892"/>
    <lineage>
        <taxon>Bacteria</taxon>
        <taxon>Pseudomonadati</taxon>
        <taxon>Bacteroidota</taxon>
        <taxon>Bacteroidia</taxon>
        <taxon>Bacteroidales</taxon>
        <taxon>Bacteroidaceae</taxon>
        <taxon>Bacteroides</taxon>
    </lineage>
</organism>
<evidence type="ECO:0000313" key="2">
    <source>
        <dbReference type="Proteomes" id="UP000003566"/>
    </source>
</evidence>
<protein>
    <recommendedName>
        <fullName evidence="3">SusC/RagA family TonB-linked outer membrane protein</fullName>
    </recommendedName>
</protein>
<dbReference type="SUPFAM" id="SSF56935">
    <property type="entry name" value="Porins"/>
    <property type="match status" value="1"/>
</dbReference>
<reference evidence="1 2" key="1">
    <citation type="submission" date="2012-02" db="EMBL/GenBank/DDBJ databases">
        <title>The Genome Sequence of Bacteroides xylanisolvens CL03T12C04.</title>
        <authorList>
            <consortium name="The Broad Institute Genome Sequencing Platform"/>
            <person name="Earl A."/>
            <person name="Ward D."/>
            <person name="Feldgarden M."/>
            <person name="Gevers D."/>
            <person name="Zitomersky N.L."/>
            <person name="Coyne M.J."/>
            <person name="Comstock L.E."/>
            <person name="Young S.K."/>
            <person name="Zeng Q."/>
            <person name="Gargeya S."/>
            <person name="Fitzgerald M."/>
            <person name="Haas B."/>
            <person name="Abouelleil A."/>
            <person name="Alvarado L."/>
            <person name="Arachchi H.M."/>
            <person name="Berlin A."/>
            <person name="Chapman S.B."/>
            <person name="Gearin G."/>
            <person name="Goldberg J."/>
            <person name="Griggs A."/>
            <person name="Gujja S."/>
            <person name="Hansen M."/>
            <person name="Heiman D."/>
            <person name="Howarth C."/>
            <person name="Larimer J."/>
            <person name="Lui A."/>
            <person name="MacDonald P.J.P."/>
            <person name="McCowen C."/>
            <person name="Montmayeur A."/>
            <person name="Murphy C."/>
            <person name="Neiman D."/>
            <person name="Pearson M."/>
            <person name="Priest M."/>
            <person name="Roberts A."/>
            <person name="Saif S."/>
            <person name="Shea T."/>
            <person name="Sisk P."/>
            <person name="Stolte C."/>
            <person name="Sykes S."/>
            <person name="Wortman J."/>
            <person name="Nusbaum C."/>
            <person name="Birren B."/>
        </authorList>
    </citation>
    <scope>NUCLEOTIDE SEQUENCE [LARGE SCALE GENOMIC DNA]</scope>
    <source>
        <strain evidence="1 2">CL03T12C04</strain>
    </source>
</reference>
<evidence type="ECO:0000313" key="1">
    <source>
        <dbReference type="EMBL" id="EIY85258.1"/>
    </source>
</evidence>
<gene>
    <name evidence="1" type="ORF">HMPREF1074_03276</name>
</gene>
<comment type="caution">
    <text evidence="1">The sequence shown here is derived from an EMBL/GenBank/DDBJ whole genome shotgun (WGS) entry which is preliminary data.</text>
</comment>
<evidence type="ECO:0008006" key="3">
    <source>
        <dbReference type="Google" id="ProtNLM"/>
    </source>
</evidence>
<dbReference type="PATRIC" id="fig|997892.3.peg.3356"/>